<dbReference type="InterPro" id="IPR036427">
    <property type="entry name" value="Bromodomain-like_sf"/>
</dbReference>
<dbReference type="Proteomes" id="UP001205105">
    <property type="component" value="Unassembled WGS sequence"/>
</dbReference>
<feature type="compositionally biased region" description="Low complexity" evidence="5">
    <location>
        <begin position="264"/>
        <end position="282"/>
    </location>
</feature>
<dbReference type="SMART" id="SM00297">
    <property type="entry name" value="BROMO"/>
    <property type="match status" value="1"/>
</dbReference>
<dbReference type="CDD" id="cd04369">
    <property type="entry name" value="Bromodomain"/>
    <property type="match status" value="1"/>
</dbReference>
<evidence type="ECO:0000256" key="1">
    <source>
        <dbReference type="ARBA" id="ARBA00023015"/>
    </source>
</evidence>
<evidence type="ECO:0000313" key="8">
    <source>
        <dbReference type="EMBL" id="KAI7836070.1"/>
    </source>
</evidence>
<dbReference type="EMBL" id="JADXDR010000206">
    <property type="protein sequence ID" value="KAI7836070.1"/>
    <property type="molecule type" value="Genomic_DNA"/>
</dbReference>
<dbReference type="AlphaFoldDB" id="A0AAD5DIF8"/>
<evidence type="ECO:0000256" key="5">
    <source>
        <dbReference type="SAM" id="MobiDB-lite"/>
    </source>
</evidence>
<proteinExistence type="predicted"/>
<protein>
    <submittedName>
        <fullName evidence="8">Uncharacterized protein</fullName>
    </submittedName>
</protein>
<dbReference type="InterPro" id="IPR038336">
    <property type="entry name" value="NET_sf"/>
</dbReference>
<feature type="region of interest" description="Disordered" evidence="5">
    <location>
        <begin position="256"/>
        <end position="305"/>
    </location>
</feature>
<dbReference type="PRINTS" id="PR00503">
    <property type="entry name" value="BROMODOMAIN"/>
</dbReference>
<evidence type="ECO:0000256" key="4">
    <source>
        <dbReference type="PROSITE-ProRule" id="PRU00035"/>
    </source>
</evidence>
<feature type="region of interest" description="Disordered" evidence="5">
    <location>
        <begin position="386"/>
        <end position="408"/>
    </location>
</feature>
<gene>
    <name evidence="8" type="ORF">COHA_010039</name>
</gene>
<organism evidence="8 9">
    <name type="scientific">Chlorella ohadii</name>
    <dbReference type="NCBI Taxonomy" id="2649997"/>
    <lineage>
        <taxon>Eukaryota</taxon>
        <taxon>Viridiplantae</taxon>
        <taxon>Chlorophyta</taxon>
        <taxon>core chlorophytes</taxon>
        <taxon>Trebouxiophyceae</taxon>
        <taxon>Chlorellales</taxon>
        <taxon>Chlorellaceae</taxon>
        <taxon>Chlorella clade</taxon>
        <taxon>Chlorella</taxon>
    </lineage>
</organism>
<feature type="region of interest" description="Disordered" evidence="5">
    <location>
        <begin position="90"/>
        <end position="116"/>
    </location>
</feature>
<evidence type="ECO:0000313" key="9">
    <source>
        <dbReference type="Proteomes" id="UP001205105"/>
    </source>
</evidence>
<dbReference type="InterPro" id="IPR027353">
    <property type="entry name" value="NET_dom"/>
</dbReference>
<reference evidence="8" key="1">
    <citation type="submission" date="2020-11" db="EMBL/GenBank/DDBJ databases">
        <title>Chlorella ohadii genome sequencing and assembly.</title>
        <authorList>
            <person name="Murik O."/>
            <person name="Treves H."/>
            <person name="Kedem I."/>
            <person name="Shotland Y."/>
            <person name="Kaplan A."/>
        </authorList>
    </citation>
    <scope>NUCLEOTIDE SEQUENCE</scope>
    <source>
        <strain evidence="8">1</strain>
    </source>
</reference>
<feature type="domain" description="Bromo" evidence="6">
    <location>
        <begin position="161"/>
        <end position="231"/>
    </location>
</feature>
<dbReference type="InterPro" id="IPR001487">
    <property type="entry name" value="Bromodomain"/>
</dbReference>
<evidence type="ECO:0000256" key="2">
    <source>
        <dbReference type="ARBA" id="ARBA00023117"/>
    </source>
</evidence>
<comment type="caution">
    <text evidence="8">The sequence shown here is derived from an EMBL/GenBank/DDBJ whole genome shotgun (WGS) entry which is preliminary data.</text>
</comment>
<keyword evidence="2 4" id="KW-0103">Bromodomain</keyword>
<keyword evidence="3" id="KW-0804">Transcription</keyword>
<dbReference type="Pfam" id="PF00439">
    <property type="entry name" value="Bromodomain"/>
    <property type="match status" value="1"/>
</dbReference>
<sequence>MATEAAEAAPAAAQPTGAAPLKKLVLRLDDGTLIKAAGGEGGDAKAAAVVLRPGDAYTGGKLTEAHLLKAQVLLCEAHAKLPDEGPLRSLSLGSKRSTDTGFEVGPVGSKRSRSLGGALANGADEFHMESPTSASLPAPPQPAYVPPPQPAYRVLNNVLNNLGPNKVIFYEPVNPAQVTDYYTIVKKPICLKDIQNKLERNQYATPTEMYLDMDQLVYNCMLYNPAGTFVRELGSKVEQRWLDNWRRSPVLAPYAVPHQRLPKPKAQAQKKSAAAARPQRSSGGQPRRAPPKAQAAPRVPRTTSVNSYKNYQALPAEQQAQLAEALQDENVLASKMDGVVAILQKANQLPTNEEGEVELDLSVLSPGVVWELYEYVIGRPPVAAQPARSSFQLQEDSDYDPYGEEEED</sequence>
<name>A0AAD5DIF8_9CHLO</name>
<dbReference type="Pfam" id="PF17035">
    <property type="entry name" value="BET"/>
    <property type="match status" value="1"/>
</dbReference>
<evidence type="ECO:0000256" key="3">
    <source>
        <dbReference type="ARBA" id="ARBA00023163"/>
    </source>
</evidence>
<evidence type="ECO:0000259" key="6">
    <source>
        <dbReference type="PROSITE" id="PS50014"/>
    </source>
</evidence>
<dbReference type="PROSITE" id="PS50014">
    <property type="entry name" value="BROMODOMAIN_2"/>
    <property type="match status" value="1"/>
</dbReference>
<dbReference type="PANTHER" id="PTHR45926">
    <property type="entry name" value="OSJNBA0053K19.4 PROTEIN"/>
    <property type="match status" value="1"/>
</dbReference>
<feature type="compositionally biased region" description="Low complexity" evidence="5">
    <location>
        <begin position="291"/>
        <end position="301"/>
    </location>
</feature>
<keyword evidence="1" id="KW-0805">Transcription regulation</keyword>
<keyword evidence="9" id="KW-1185">Reference proteome</keyword>
<evidence type="ECO:0000259" key="7">
    <source>
        <dbReference type="PROSITE" id="PS51525"/>
    </source>
</evidence>
<accession>A0AAD5DIF8</accession>
<feature type="domain" description="NET" evidence="7">
    <location>
        <begin position="304"/>
        <end position="387"/>
    </location>
</feature>
<dbReference type="Gene3D" id="1.20.1270.220">
    <property type="match status" value="1"/>
</dbReference>
<dbReference type="PROSITE" id="PS51525">
    <property type="entry name" value="NET"/>
    <property type="match status" value="1"/>
</dbReference>
<feature type="compositionally biased region" description="Acidic residues" evidence="5">
    <location>
        <begin position="395"/>
        <end position="408"/>
    </location>
</feature>
<dbReference type="Gene3D" id="1.20.920.10">
    <property type="entry name" value="Bromodomain-like"/>
    <property type="match status" value="1"/>
</dbReference>
<dbReference type="SUPFAM" id="SSF47370">
    <property type="entry name" value="Bromodomain"/>
    <property type="match status" value="1"/>
</dbReference>